<reference evidence="1" key="2">
    <citation type="submission" date="2020-09" db="EMBL/GenBank/DDBJ databases">
        <authorList>
            <person name="Sun Q."/>
            <person name="Zhou Y."/>
        </authorList>
    </citation>
    <scope>NUCLEOTIDE SEQUENCE</scope>
    <source>
        <strain evidence="1">CGMCC 1.15448</strain>
    </source>
</reference>
<gene>
    <name evidence="1" type="ORF">GCM10011511_25930</name>
</gene>
<organism evidence="1 2">
    <name type="scientific">Puia dinghuensis</name>
    <dbReference type="NCBI Taxonomy" id="1792502"/>
    <lineage>
        <taxon>Bacteria</taxon>
        <taxon>Pseudomonadati</taxon>
        <taxon>Bacteroidota</taxon>
        <taxon>Chitinophagia</taxon>
        <taxon>Chitinophagales</taxon>
        <taxon>Chitinophagaceae</taxon>
        <taxon>Puia</taxon>
    </lineage>
</organism>
<dbReference type="Proteomes" id="UP000607559">
    <property type="component" value="Unassembled WGS sequence"/>
</dbReference>
<dbReference type="EMBL" id="BMJC01000002">
    <property type="protein sequence ID" value="GGB01425.1"/>
    <property type="molecule type" value="Genomic_DNA"/>
</dbReference>
<sequence length="252" mass="28375">MTLTVSNLLGALPPTLRDELFSEFNKLLKNYREGRWEPAELEGGKLCEIVYSILRGYTTGTYPSKSSKPAQFKQACDALEQLSSASFSRSVRIQIPRILIALYEVRNNRGVGHVGGDVDPNRMDATFVIYSAKWLVAELIRIFHQVTVDEANSSIELIVQREVEDIWTIGNKKRVLKAGLDAKKQTLRLLYSCIDGKATVDELCDWVEYSTKSNYKTKVLNGLHSDRLVEWDQNNGNVHLSPLGIEAVEAEL</sequence>
<proteinExistence type="predicted"/>
<keyword evidence="2" id="KW-1185">Reference proteome</keyword>
<dbReference type="RefSeq" id="WP_188932165.1">
    <property type="nucleotide sequence ID" value="NZ_BMJC01000002.1"/>
</dbReference>
<evidence type="ECO:0000313" key="1">
    <source>
        <dbReference type="EMBL" id="GGB01425.1"/>
    </source>
</evidence>
<dbReference type="AlphaFoldDB" id="A0A8J2UDA7"/>
<name>A0A8J2UDA7_9BACT</name>
<reference evidence="1" key="1">
    <citation type="journal article" date="2014" name="Int. J. Syst. Evol. Microbiol.">
        <title>Complete genome sequence of Corynebacterium casei LMG S-19264T (=DSM 44701T), isolated from a smear-ripened cheese.</title>
        <authorList>
            <consortium name="US DOE Joint Genome Institute (JGI-PGF)"/>
            <person name="Walter F."/>
            <person name="Albersmeier A."/>
            <person name="Kalinowski J."/>
            <person name="Ruckert C."/>
        </authorList>
    </citation>
    <scope>NUCLEOTIDE SEQUENCE</scope>
    <source>
        <strain evidence="1">CGMCC 1.15448</strain>
    </source>
</reference>
<comment type="caution">
    <text evidence="1">The sequence shown here is derived from an EMBL/GenBank/DDBJ whole genome shotgun (WGS) entry which is preliminary data.</text>
</comment>
<protein>
    <submittedName>
        <fullName evidence="1">Uncharacterized protein</fullName>
    </submittedName>
</protein>
<evidence type="ECO:0000313" key="2">
    <source>
        <dbReference type="Proteomes" id="UP000607559"/>
    </source>
</evidence>
<accession>A0A8J2UDA7</accession>